<dbReference type="EMBL" id="BMAU01021371">
    <property type="protein sequence ID" value="GFY25363.1"/>
    <property type="molecule type" value="Genomic_DNA"/>
</dbReference>
<gene>
    <name evidence="1" type="ORF">TNCV_2484831</name>
</gene>
<evidence type="ECO:0000313" key="1">
    <source>
        <dbReference type="EMBL" id="GFY25363.1"/>
    </source>
</evidence>
<dbReference type="Proteomes" id="UP000887159">
    <property type="component" value="Unassembled WGS sequence"/>
</dbReference>
<sequence>MDICKCILPLWHGGTLRSRRAASLHVRLTEERWELPNQPFWLLSLGIGVESSQITLSSVWCSKLRITTGLHLAHFHDEFCEPRSDTVNKVSL</sequence>
<accession>A0A8X6VZI1</accession>
<protein>
    <submittedName>
        <fullName evidence="1">Uncharacterized protein</fullName>
    </submittedName>
</protein>
<keyword evidence="2" id="KW-1185">Reference proteome</keyword>
<evidence type="ECO:0000313" key="2">
    <source>
        <dbReference type="Proteomes" id="UP000887159"/>
    </source>
</evidence>
<proteinExistence type="predicted"/>
<dbReference type="AlphaFoldDB" id="A0A8X6VZI1"/>
<organism evidence="1 2">
    <name type="scientific">Trichonephila clavipes</name>
    <name type="common">Golden silk orbweaver</name>
    <name type="synonym">Nephila clavipes</name>
    <dbReference type="NCBI Taxonomy" id="2585209"/>
    <lineage>
        <taxon>Eukaryota</taxon>
        <taxon>Metazoa</taxon>
        <taxon>Ecdysozoa</taxon>
        <taxon>Arthropoda</taxon>
        <taxon>Chelicerata</taxon>
        <taxon>Arachnida</taxon>
        <taxon>Araneae</taxon>
        <taxon>Araneomorphae</taxon>
        <taxon>Entelegynae</taxon>
        <taxon>Araneoidea</taxon>
        <taxon>Nephilidae</taxon>
        <taxon>Trichonephila</taxon>
    </lineage>
</organism>
<comment type="caution">
    <text evidence="1">The sequence shown here is derived from an EMBL/GenBank/DDBJ whole genome shotgun (WGS) entry which is preliminary data.</text>
</comment>
<name>A0A8X6VZI1_TRICX</name>
<reference evidence="1" key="1">
    <citation type="submission" date="2020-08" db="EMBL/GenBank/DDBJ databases">
        <title>Multicomponent nature underlies the extraordinary mechanical properties of spider dragline silk.</title>
        <authorList>
            <person name="Kono N."/>
            <person name="Nakamura H."/>
            <person name="Mori M."/>
            <person name="Yoshida Y."/>
            <person name="Ohtoshi R."/>
            <person name="Malay A.D."/>
            <person name="Moran D.A.P."/>
            <person name="Tomita M."/>
            <person name="Numata K."/>
            <person name="Arakawa K."/>
        </authorList>
    </citation>
    <scope>NUCLEOTIDE SEQUENCE</scope>
</reference>